<feature type="signal peptide" evidence="1">
    <location>
        <begin position="1"/>
        <end position="23"/>
    </location>
</feature>
<organism evidence="2 3">
    <name type="scientific">Schwartzia succinivorans DSM 10502</name>
    <dbReference type="NCBI Taxonomy" id="1123243"/>
    <lineage>
        <taxon>Bacteria</taxon>
        <taxon>Bacillati</taxon>
        <taxon>Bacillota</taxon>
        <taxon>Negativicutes</taxon>
        <taxon>Selenomonadales</taxon>
        <taxon>Selenomonadaceae</taxon>
        <taxon>Schwartzia</taxon>
    </lineage>
</organism>
<keyword evidence="1" id="KW-0732">Signal</keyword>
<evidence type="ECO:0000313" key="2">
    <source>
        <dbReference type="EMBL" id="SHE57538.1"/>
    </source>
</evidence>
<gene>
    <name evidence="2" type="ORF">SAMN02745190_00706</name>
</gene>
<keyword evidence="3" id="KW-1185">Reference proteome</keyword>
<sequence>MKPIRIFLLLACMLFSLTAAASAAMPDISADKTKFDPLTMTYELTGNVRVATSDRVITADHAKGTMTTMEVWADGRITLMQDDIVFKGEKLYVNGNAHNADITGGTTYERSNLVIKSDNASFNWDTKLADFSGNVKRTMDGETEKFNHLTYNVMTGEFTVEE</sequence>
<proteinExistence type="predicted"/>
<protein>
    <recommendedName>
        <fullName evidence="4">Lipopolysaccharide export system protein LptA</fullName>
    </recommendedName>
</protein>
<accession>A0A1M4ULK4</accession>
<dbReference type="RefSeq" id="WP_072934813.1">
    <property type="nucleotide sequence ID" value="NZ_FQUG01000003.1"/>
</dbReference>
<evidence type="ECO:0000313" key="3">
    <source>
        <dbReference type="Proteomes" id="UP000184404"/>
    </source>
</evidence>
<name>A0A1M4ULK4_9FIRM</name>
<dbReference type="Gene3D" id="2.60.450.10">
    <property type="entry name" value="Lipopolysaccharide (LPS) transport protein A like domain"/>
    <property type="match status" value="1"/>
</dbReference>
<feature type="chain" id="PRO_5012273864" description="Lipopolysaccharide export system protein LptA" evidence="1">
    <location>
        <begin position="24"/>
        <end position="162"/>
    </location>
</feature>
<dbReference type="Proteomes" id="UP000184404">
    <property type="component" value="Unassembled WGS sequence"/>
</dbReference>
<evidence type="ECO:0000256" key="1">
    <source>
        <dbReference type="SAM" id="SignalP"/>
    </source>
</evidence>
<dbReference type="STRING" id="1123243.SAMN02745190_00706"/>
<evidence type="ECO:0008006" key="4">
    <source>
        <dbReference type="Google" id="ProtNLM"/>
    </source>
</evidence>
<reference evidence="2 3" key="1">
    <citation type="submission" date="2016-11" db="EMBL/GenBank/DDBJ databases">
        <authorList>
            <person name="Jaros S."/>
            <person name="Januszkiewicz K."/>
            <person name="Wedrychowicz H."/>
        </authorList>
    </citation>
    <scope>NUCLEOTIDE SEQUENCE [LARGE SCALE GENOMIC DNA]</scope>
    <source>
        <strain evidence="2 3">DSM 10502</strain>
    </source>
</reference>
<dbReference type="OrthoDB" id="1664915at2"/>
<dbReference type="EMBL" id="FQUG01000003">
    <property type="protein sequence ID" value="SHE57538.1"/>
    <property type="molecule type" value="Genomic_DNA"/>
</dbReference>
<dbReference type="AlphaFoldDB" id="A0A1M4ULK4"/>